<evidence type="ECO:0000259" key="1">
    <source>
        <dbReference type="Pfam" id="PF14417"/>
    </source>
</evidence>
<keyword evidence="3" id="KW-1185">Reference proteome</keyword>
<gene>
    <name evidence="2" type="ORF">HF526_05590</name>
</gene>
<feature type="domain" description="MEDS" evidence="1">
    <location>
        <begin position="25"/>
        <end position="182"/>
    </location>
</feature>
<evidence type="ECO:0000313" key="3">
    <source>
        <dbReference type="Proteomes" id="UP000820669"/>
    </source>
</evidence>
<evidence type="ECO:0000313" key="2">
    <source>
        <dbReference type="EMBL" id="NMH96791.1"/>
    </source>
</evidence>
<dbReference type="Pfam" id="PF14417">
    <property type="entry name" value="MEDS"/>
    <property type="match status" value="1"/>
</dbReference>
<name>A0ABX1S5J7_9PSEU</name>
<organism evidence="2 3">
    <name type="scientific">Pseudonocardia acidicola</name>
    <dbReference type="NCBI Taxonomy" id="2724939"/>
    <lineage>
        <taxon>Bacteria</taxon>
        <taxon>Bacillati</taxon>
        <taxon>Actinomycetota</taxon>
        <taxon>Actinomycetes</taxon>
        <taxon>Pseudonocardiales</taxon>
        <taxon>Pseudonocardiaceae</taxon>
        <taxon>Pseudonocardia</taxon>
    </lineage>
</organism>
<proteinExistence type="predicted"/>
<dbReference type="EMBL" id="JAAXLA010000006">
    <property type="protein sequence ID" value="NMH96791.1"/>
    <property type="molecule type" value="Genomic_DNA"/>
</dbReference>
<dbReference type="Proteomes" id="UP000820669">
    <property type="component" value="Unassembled WGS sequence"/>
</dbReference>
<dbReference type="InterPro" id="IPR025847">
    <property type="entry name" value="MEDS_domain"/>
</dbReference>
<accession>A0ABX1S5J7</accession>
<comment type="caution">
    <text evidence="2">The sequence shown here is derived from an EMBL/GenBank/DDBJ whole genome shotgun (WGS) entry which is preliminary data.</text>
</comment>
<protein>
    <recommendedName>
        <fullName evidence="1">MEDS domain-containing protein</fullName>
    </recommendedName>
</protein>
<dbReference type="RefSeq" id="WP_169380163.1">
    <property type="nucleotide sequence ID" value="NZ_JAAXLA010000006.1"/>
</dbReference>
<reference evidence="2 3" key="1">
    <citation type="submission" date="2020-04" db="EMBL/GenBank/DDBJ databases">
        <authorList>
            <person name="Klaysubun C."/>
            <person name="Duangmal K."/>
            <person name="Lipun K."/>
        </authorList>
    </citation>
    <scope>NUCLEOTIDE SEQUENCE [LARGE SCALE GENOMIC DNA]</scope>
    <source>
        <strain evidence="2 3">K10HN5</strain>
    </source>
</reference>
<sequence length="200" mass="22068">MRTPLSPVAGRRTVTLGRAHLSTHDHVCAFVRGDDERERVALSFFVEGLQAGEACRYVGRLRDGRRLAAVMSEDGVDVRLFEVSRPWDPVTGDPLDVDRLIHAADVWAGTIAALDGHHFTRTITDMTALHPRIGSVGLRPRLVDYEARATKRAKAFPHVDVCMFDFGVFGGDVVIASTKTHPDVWMGGYVLARLPTEPPE</sequence>